<name>A0A914RUB6_PAREQ</name>
<protein>
    <submittedName>
        <fullName evidence="2">Uncharacterized protein</fullName>
    </submittedName>
</protein>
<reference evidence="2" key="1">
    <citation type="submission" date="2022-11" db="UniProtKB">
        <authorList>
            <consortium name="WormBaseParasite"/>
        </authorList>
    </citation>
    <scope>IDENTIFICATION</scope>
</reference>
<organism evidence="1 2">
    <name type="scientific">Parascaris equorum</name>
    <name type="common">Equine roundworm</name>
    <dbReference type="NCBI Taxonomy" id="6256"/>
    <lineage>
        <taxon>Eukaryota</taxon>
        <taxon>Metazoa</taxon>
        <taxon>Ecdysozoa</taxon>
        <taxon>Nematoda</taxon>
        <taxon>Chromadorea</taxon>
        <taxon>Rhabditida</taxon>
        <taxon>Spirurina</taxon>
        <taxon>Ascaridomorpha</taxon>
        <taxon>Ascaridoidea</taxon>
        <taxon>Ascarididae</taxon>
        <taxon>Parascaris</taxon>
    </lineage>
</organism>
<proteinExistence type="predicted"/>
<keyword evidence="1" id="KW-1185">Reference proteome</keyword>
<evidence type="ECO:0000313" key="2">
    <source>
        <dbReference type="WBParaSite" id="PEQ_0001007501-mRNA-1"/>
    </source>
</evidence>
<sequence>MSIDGDIFSGDHFKSFQDQAISALSCNQWDLSKATDYVFG</sequence>
<accession>A0A914RUB6</accession>
<evidence type="ECO:0000313" key="1">
    <source>
        <dbReference type="Proteomes" id="UP000887564"/>
    </source>
</evidence>
<dbReference type="WBParaSite" id="PEQ_0001007501-mRNA-1">
    <property type="protein sequence ID" value="PEQ_0001007501-mRNA-1"/>
    <property type="gene ID" value="PEQ_0001007501"/>
</dbReference>
<dbReference type="Proteomes" id="UP000887564">
    <property type="component" value="Unplaced"/>
</dbReference>
<dbReference type="AlphaFoldDB" id="A0A914RUB6"/>